<dbReference type="Proteomes" id="UP000295210">
    <property type="component" value="Unassembled WGS sequence"/>
</dbReference>
<protein>
    <recommendedName>
        <fullName evidence="3">Cytokinin riboside 5'-monophosphate phosphoribohydrolase</fullName>
        <ecNumber evidence="3">3.2.2.n1</ecNumber>
    </recommendedName>
</protein>
<evidence type="ECO:0000313" key="5">
    <source>
        <dbReference type="Proteomes" id="UP000295210"/>
    </source>
</evidence>
<dbReference type="Pfam" id="PF03641">
    <property type="entry name" value="Lysine_decarbox"/>
    <property type="match status" value="1"/>
</dbReference>
<gene>
    <name evidence="4" type="ORF">C7378_1830</name>
</gene>
<comment type="similarity">
    <text evidence="2 3">Belongs to the LOG family.</text>
</comment>
<dbReference type="PANTHER" id="PTHR31223">
    <property type="entry name" value="LOG FAMILY PROTEIN YJL055W"/>
    <property type="match status" value="1"/>
</dbReference>
<keyword evidence="3" id="KW-0378">Hydrolase</keyword>
<dbReference type="GO" id="GO:0008714">
    <property type="term" value="F:AMP nucleosidase activity"/>
    <property type="evidence" value="ECO:0007669"/>
    <property type="project" value="UniProtKB-EC"/>
</dbReference>
<dbReference type="GO" id="GO:0005829">
    <property type="term" value="C:cytosol"/>
    <property type="evidence" value="ECO:0007669"/>
    <property type="project" value="TreeGrafter"/>
</dbReference>
<dbReference type="PANTHER" id="PTHR31223:SF70">
    <property type="entry name" value="LOG FAMILY PROTEIN YJL055W"/>
    <property type="match status" value="1"/>
</dbReference>
<dbReference type="RefSeq" id="WP_131994920.1">
    <property type="nucleotide sequence ID" value="NZ_SMGK01000002.1"/>
</dbReference>
<organism evidence="4 5">
    <name type="scientific">Acidipila rosea</name>
    <dbReference type="NCBI Taxonomy" id="768535"/>
    <lineage>
        <taxon>Bacteria</taxon>
        <taxon>Pseudomonadati</taxon>
        <taxon>Acidobacteriota</taxon>
        <taxon>Terriglobia</taxon>
        <taxon>Terriglobales</taxon>
        <taxon>Acidobacteriaceae</taxon>
        <taxon>Acidipila</taxon>
    </lineage>
</organism>
<keyword evidence="5" id="KW-1185">Reference proteome</keyword>
<comment type="catalytic activity">
    <reaction evidence="1">
        <text>AMP + H2O = D-ribose 5-phosphate + adenine</text>
        <dbReference type="Rhea" id="RHEA:20129"/>
        <dbReference type="ChEBI" id="CHEBI:15377"/>
        <dbReference type="ChEBI" id="CHEBI:16708"/>
        <dbReference type="ChEBI" id="CHEBI:78346"/>
        <dbReference type="ChEBI" id="CHEBI:456215"/>
        <dbReference type="EC" id="3.2.2.4"/>
    </reaction>
</comment>
<dbReference type="EMBL" id="SMGK01000002">
    <property type="protein sequence ID" value="TCK74208.1"/>
    <property type="molecule type" value="Genomic_DNA"/>
</dbReference>
<dbReference type="SUPFAM" id="SSF102405">
    <property type="entry name" value="MCP/YpsA-like"/>
    <property type="match status" value="1"/>
</dbReference>
<evidence type="ECO:0000313" key="4">
    <source>
        <dbReference type="EMBL" id="TCK74208.1"/>
    </source>
</evidence>
<dbReference type="GO" id="GO:0009691">
    <property type="term" value="P:cytokinin biosynthetic process"/>
    <property type="evidence" value="ECO:0007669"/>
    <property type="project" value="UniProtKB-UniRule"/>
</dbReference>
<dbReference type="Gene3D" id="3.40.50.450">
    <property type="match status" value="1"/>
</dbReference>
<name>A0A4R1L7L7_9BACT</name>
<proteinExistence type="inferred from homology"/>
<sequence length="206" mass="22126">MSTVPNPCRICVFCGSSSGSDPAYLDAALDLGRRIAAAGMGLVYGGASIGLMGAVADAVLAGGAEVIGVIPSVLKDREIAHSGLAQLHFVETMHERKALMAHYADAFVALPGGFGTLDEFFEILTWAQLKIHAKPCLLVNTQGYYDGLLRFLDHAVEAGFLKQDNRLLVQVAADPRQAIEIARQLFEQRPQEQRPAPDAALNQLVR</sequence>
<reference evidence="4 5" key="1">
    <citation type="submission" date="2019-03" db="EMBL/GenBank/DDBJ databases">
        <title>Genomic Encyclopedia of Type Strains, Phase IV (KMG-IV): sequencing the most valuable type-strain genomes for metagenomic binning, comparative biology and taxonomic classification.</title>
        <authorList>
            <person name="Goeker M."/>
        </authorList>
    </citation>
    <scope>NUCLEOTIDE SEQUENCE [LARGE SCALE GENOMIC DNA]</scope>
    <source>
        <strain evidence="4 5">DSM 103428</strain>
    </source>
</reference>
<dbReference type="InterPro" id="IPR031100">
    <property type="entry name" value="LOG_fam"/>
</dbReference>
<dbReference type="EC" id="3.2.2.n1" evidence="3"/>
<comment type="caution">
    <text evidence="4">The sequence shown here is derived from an EMBL/GenBank/DDBJ whole genome shotgun (WGS) entry which is preliminary data.</text>
</comment>
<evidence type="ECO:0000256" key="1">
    <source>
        <dbReference type="ARBA" id="ARBA00000274"/>
    </source>
</evidence>
<accession>A0A4R1L7L7</accession>
<dbReference type="NCBIfam" id="TIGR00730">
    <property type="entry name" value="Rossman fold protein, TIGR00730 family"/>
    <property type="match status" value="1"/>
</dbReference>
<evidence type="ECO:0000256" key="2">
    <source>
        <dbReference type="ARBA" id="ARBA00006763"/>
    </source>
</evidence>
<dbReference type="OrthoDB" id="9801098at2"/>
<dbReference type="InterPro" id="IPR005269">
    <property type="entry name" value="LOG"/>
</dbReference>
<keyword evidence="3" id="KW-0203">Cytokinin biosynthesis</keyword>
<evidence type="ECO:0000256" key="3">
    <source>
        <dbReference type="RuleBase" id="RU363015"/>
    </source>
</evidence>
<dbReference type="AlphaFoldDB" id="A0A4R1L7L7"/>